<feature type="transmembrane region" description="Helical" evidence="1">
    <location>
        <begin position="29"/>
        <end position="51"/>
    </location>
</feature>
<proteinExistence type="predicted"/>
<sequence length="137" mass="15350">MVLEASILLAVAVFTIIHAFSLHSFGEWALSPGLFPLIVGVVLFVLSILLLGRRGYKKRSNEGFYIDWKIVLTVTTLSIAYVLLLSFFHFALSTFIYLALFFLVLGVRNLLLLGVLSFGLTLFVYYTFGVLLRVVLP</sequence>
<keyword evidence="1" id="KW-0812">Transmembrane</keyword>
<keyword evidence="1" id="KW-1133">Transmembrane helix</keyword>
<protein>
    <recommendedName>
        <fullName evidence="2">DUF1468 domain-containing protein</fullName>
    </recommendedName>
</protein>
<evidence type="ECO:0000313" key="4">
    <source>
        <dbReference type="Proteomes" id="UP000058636"/>
    </source>
</evidence>
<dbReference type="InterPro" id="IPR009936">
    <property type="entry name" value="DUF1468"/>
</dbReference>
<gene>
    <name evidence="3" type="ORF">XD57_1686</name>
</gene>
<name>A0A101EPP3_9THEM</name>
<comment type="caution">
    <text evidence="3">The sequence shown here is derived from an EMBL/GenBank/DDBJ whole genome shotgun (WGS) entry which is preliminary data.</text>
</comment>
<feature type="transmembrane region" description="Helical" evidence="1">
    <location>
        <begin position="71"/>
        <end position="104"/>
    </location>
</feature>
<evidence type="ECO:0000313" key="3">
    <source>
        <dbReference type="EMBL" id="KUK22215.1"/>
    </source>
</evidence>
<feature type="domain" description="DUF1468" evidence="2">
    <location>
        <begin position="7"/>
        <end position="137"/>
    </location>
</feature>
<dbReference type="AlphaFoldDB" id="A0A101EPP3"/>
<reference evidence="3 4" key="1">
    <citation type="journal article" date="2015" name="MBio">
        <title>Genome-Resolved Metagenomic Analysis Reveals Roles for Candidate Phyla and Other Microbial Community Members in Biogeochemical Transformations in Oil Reservoirs.</title>
        <authorList>
            <person name="Hu P."/>
            <person name="Tom L."/>
            <person name="Singh A."/>
            <person name="Thomas B.C."/>
            <person name="Baker B.J."/>
            <person name="Piceno Y.M."/>
            <person name="Andersen G.L."/>
            <person name="Banfield J.F."/>
        </authorList>
    </citation>
    <scope>NUCLEOTIDE SEQUENCE [LARGE SCALE GENOMIC DNA]</scope>
    <source>
        <strain evidence="3">46_26</strain>
    </source>
</reference>
<dbReference type="EMBL" id="LGFG01000224">
    <property type="protein sequence ID" value="KUK22215.1"/>
    <property type="molecule type" value="Genomic_DNA"/>
</dbReference>
<dbReference type="PATRIC" id="fig|93930.3.peg.861"/>
<dbReference type="Pfam" id="PF07331">
    <property type="entry name" value="TctB"/>
    <property type="match status" value="1"/>
</dbReference>
<evidence type="ECO:0000259" key="2">
    <source>
        <dbReference type="Pfam" id="PF07331"/>
    </source>
</evidence>
<feature type="transmembrane region" description="Helical" evidence="1">
    <location>
        <begin position="110"/>
        <end position="136"/>
    </location>
</feature>
<dbReference type="Proteomes" id="UP000058636">
    <property type="component" value="Unassembled WGS sequence"/>
</dbReference>
<evidence type="ECO:0000256" key="1">
    <source>
        <dbReference type="SAM" id="Phobius"/>
    </source>
</evidence>
<organism evidence="3 4">
    <name type="scientific">Thermotoga petrophila</name>
    <dbReference type="NCBI Taxonomy" id="93929"/>
    <lineage>
        <taxon>Bacteria</taxon>
        <taxon>Thermotogati</taxon>
        <taxon>Thermotogota</taxon>
        <taxon>Thermotogae</taxon>
        <taxon>Thermotogales</taxon>
        <taxon>Thermotogaceae</taxon>
        <taxon>Thermotoga</taxon>
    </lineage>
</organism>
<accession>A0A101EPP3</accession>
<keyword evidence="1" id="KW-0472">Membrane</keyword>